<protein>
    <submittedName>
        <fullName evidence="1">Oidioi.mRNA.OKI2018_I69.chr2.g5120.t1.cds</fullName>
    </submittedName>
</protein>
<sequence>MSFFTRRNDGFQKLSTKESSTIFQRRRSRQTASCTNITGVDTNIEKIRAIENFNANSLALPHTPKNLRQKFEFEQKSFFEDFFEKYQIEDHMTDSWALKALRKANK</sequence>
<evidence type="ECO:0000313" key="1">
    <source>
        <dbReference type="EMBL" id="CAG5110750.1"/>
    </source>
</evidence>
<dbReference type="EMBL" id="OU015567">
    <property type="protein sequence ID" value="CAG5110750.1"/>
    <property type="molecule type" value="Genomic_DNA"/>
</dbReference>
<keyword evidence="2" id="KW-1185">Reference proteome</keyword>
<gene>
    <name evidence="1" type="ORF">OKIOD_LOCUS13885</name>
</gene>
<proteinExistence type="predicted"/>
<dbReference type="Proteomes" id="UP001158576">
    <property type="component" value="Chromosome 2"/>
</dbReference>
<accession>A0ABN7T634</accession>
<reference evidence="1 2" key="1">
    <citation type="submission" date="2021-04" db="EMBL/GenBank/DDBJ databases">
        <authorList>
            <person name="Bliznina A."/>
        </authorList>
    </citation>
    <scope>NUCLEOTIDE SEQUENCE [LARGE SCALE GENOMIC DNA]</scope>
</reference>
<organism evidence="1 2">
    <name type="scientific">Oikopleura dioica</name>
    <name type="common">Tunicate</name>
    <dbReference type="NCBI Taxonomy" id="34765"/>
    <lineage>
        <taxon>Eukaryota</taxon>
        <taxon>Metazoa</taxon>
        <taxon>Chordata</taxon>
        <taxon>Tunicata</taxon>
        <taxon>Appendicularia</taxon>
        <taxon>Copelata</taxon>
        <taxon>Oikopleuridae</taxon>
        <taxon>Oikopleura</taxon>
    </lineage>
</organism>
<name>A0ABN7T634_OIKDI</name>
<evidence type="ECO:0000313" key="2">
    <source>
        <dbReference type="Proteomes" id="UP001158576"/>
    </source>
</evidence>